<comment type="caution">
    <text evidence="3">The sequence shown here is derived from an EMBL/GenBank/DDBJ whole genome shotgun (WGS) entry which is preliminary data.</text>
</comment>
<keyword evidence="4" id="KW-1185">Reference proteome</keyword>
<dbReference type="InterPro" id="IPR050249">
    <property type="entry name" value="Pseudomonas-type_ThrB"/>
</dbReference>
<evidence type="ECO:0000313" key="3">
    <source>
        <dbReference type="EMBL" id="MDF0603008.1"/>
    </source>
</evidence>
<organism evidence="3 4">
    <name type="scientific">Psychromarinibacter sediminicola</name>
    <dbReference type="NCBI Taxonomy" id="3033385"/>
    <lineage>
        <taxon>Bacteria</taxon>
        <taxon>Pseudomonadati</taxon>
        <taxon>Pseudomonadota</taxon>
        <taxon>Alphaproteobacteria</taxon>
        <taxon>Rhodobacterales</taxon>
        <taxon>Paracoccaceae</taxon>
        <taxon>Psychromarinibacter</taxon>
    </lineage>
</organism>
<dbReference type="EMBL" id="JARGYC010000070">
    <property type="protein sequence ID" value="MDF0603008.1"/>
    <property type="molecule type" value="Genomic_DNA"/>
</dbReference>
<dbReference type="AlphaFoldDB" id="A0AAE3TAM5"/>
<dbReference type="GO" id="GO:0019202">
    <property type="term" value="F:amino acid kinase activity"/>
    <property type="evidence" value="ECO:0007669"/>
    <property type="project" value="TreeGrafter"/>
</dbReference>
<dbReference type="Gene3D" id="3.90.1200.10">
    <property type="match status" value="1"/>
</dbReference>
<name>A0AAE3TAM5_9RHOB</name>
<dbReference type="PANTHER" id="PTHR21064">
    <property type="entry name" value="AMINOGLYCOSIDE PHOSPHOTRANSFERASE DOMAIN-CONTAINING PROTEIN-RELATED"/>
    <property type="match status" value="1"/>
</dbReference>
<feature type="domain" description="Aminoglycoside phosphotransferase" evidence="2">
    <location>
        <begin position="26"/>
        <end position="261"/>
    </location>
</feature>
<comment type="similarity">
    <text evidence="1">Belongs to the pseudomonas-type ThrB family.</text>
</comment>
<protein>
    <submittedName>
        <fullName evidence="3">Phosphotransferase</fullName>
    </submittedName>
</protein>
<dbReference type="Proteomes" id="UP001220964">
    <property type="component" value="Unassembled WGS sequence"/>
</dbReference>
<gene>
    <name evidence="3" type="ORF">P1J78_19870</name>
</gene>
<proteinExistence type="inferred from homology"/>
<evidence type="ECO:0000259" key="2">
    <source>
        <dbReference type="Pfam" id="PF01636"/>
    </source>
</evidence>
<dbReference type="PANTHER" id="PTHR21064:SF6">
    <property type="entry name" value="AMINOGLYCOSIDE PHOSPHOTRANSFERASE DOMAIN-CONTAINING PROTEIN"/>
    <property type="match status" value="1"/>
</dbReference>
<reference evidence="3" key="1">
    <citation type="submission" date="2023-03" db="EMBL/GenBank/DDBJ databases">
        <title>Multiphase analysis and comparison of six strains from genera Psychromarinibacter, Lutimaribacter, and Maritimibacter, including a novel species: Psychromarinibacter sediminicola sp. nov.</title>
        <authorList>
            <person name="Wang Y.-H."/>
            <person name="Ye M.-Q."/>
            <person name="Du Z.-J."/>
        </authorList>
    </citation>
    <scope>NUCLEOTIDE SEQUENCE</scope>
    <source>
        <strain evidence="3">C21-152</strain>
    </source>
</reference>
<dbReference type="InterPro" id="IPR002575">
    <property type="entry name" value="Aminoglycoside_PTrfase"/>
</dbReference>
<dbReference type="SUPFAM" id="SSF56112">
    <property type="entry name" value="Protein kinase-like (PK-like)"/>
    <property type="match status" value="1"/>
</dbReference>
<evidence type="ECO:0000313" key="4">
    <source>
        <dbReference type="Proteomes" id="UP001220964"/>
    </source>
</evidence>
<dbReference type="InterPro" id="IPR011009">
    <property type="entry name" value="Kinase-like_dom_sf"/>
</dbReference>
<dbReference type="Pfam" id="PF01636">
    <property type="entry name" value="APH"/>
    <property type="match status" value="1"/>
</dbReference>
<sequence>MNDTVEKALRLWGMDGAEHRVFAARENVVHKVRHEGAAYALRLHRAGYRSDDELVSELEMMEAARQAGLHVPAPVVSERGNVAETVDDVQVDMLSWLDGAPVGKSGEPLAPSCGPALFRSIGGEVARLHAAMDDWTPPPQFSRCAWDHDGLLGEAPVWGRFWENPTLNPADRELFVRLRDVAGADLAALAPGLDYGLIHADLVRENVILEGERVQLIDFDDAGFGFRLFDIATTLLKNIDEPAYADLKSGLLAGYHAVRPLDVAALDLFLALRSATYVGWIASKLNEEGAAARNDRFVARTRWLAQGYLARKGATA</sequence>
<accession>A0AAE3TAM5</accession>
<evidence type="ECO:0000256" key="1">
    <source>
        <dbReference type="ARBA" id="ARBA00038240"/>
    </source>
</evidence>
<dbReference type="RefSeq" id="WP_275569132.1">
    <property type="nucleotide sequence ID" value="NZ_JARGYC010000070.1"/>
</dbReference>